<dbReference type="PANTHER" id="PTHR43806:SF67">
    <property type="entry name" value="EGF-LIKE DOMAIN-CONTAINING PROTEIN"/>
    <property type="match status" value="1"/>
</dbReference>
<dbReference type="GO" id="GO:0004252">
    <property type="term" value="F:serine-type endopeptidase activity"/>
    <property type="evidence" value="ECO:0007669"/>
    <property type="project" value="UniProtKB-UniRule"/>
</dbReference>
<feature type="active site" description="Charge relay system" evidence="5">
    <location>
        <position position="266"/>
    </location>
</feature>
<evidence type="ECO:0000256" key="4">
    <source>
        <dbReference type="ARBA" id="ARBA00022825"/>
    </source>
</evidence>
<dbReference type="InterPro" id="IPR000998">
    <property type="entry name" value="MAM_dom"/>
</dbReference>
<dbReference type="SUPFAM" id="SSF49452">
    <property type="entry name" value="Starch-binding domain-like"/>
    <property type="match status" value="1"/>
</dbReference>
<dbReference type="AlphaFoldDB" id="A0A167HCG4"/>
<dbReference type="SUPFAM" id="SSF49899">
    <property type="entry name" value="Concanavalin A-like lectins/glucanases"/>
    <property type="match status" value="1"/>
</dbReference>
<evidence type="ECO:0000256" key="2">
    <source>
        <dbReference type="ARBA" id="ARBA00022670"/>
    </source>
</evidence>
<dbReference type="STRING" id="1300342.I596_3828"/>
<dbReference type="Pfam" id="PF13620">
    <property type="entry name" value="CarboxypepD_reg"/>
    <property type="match status" value="1"/>
</dbReference>
<dbReference type="EMBL" id="CP015249">
    <property type="protein sequence ID" value="ANB19811.1"/>
    <property type="molecule type" value="Genomic_DNA"/>
</dbReference>
<dbReference type="PROSITE" id="PS51892">
    <property type="entry name" value="SUBTILASE"/>
    <property type="match status" value="1"/>
</dbReference>
<keyword evidence="3 5" id="KW-0378">Hydrolase</keyword>
<name>A0A167HCG4_9GAMM</name>
<dbReference type="InterPro" id="IPR050131">
    <property type="entry name" value="Peptidase_S8_subtilisin-like"/>
</dbReference>
<accession>A0A167HCG4</accession>
<dbReference type="SUPFAM" id="SSF52743">
    <property type="entry name" value="Subtilisin-like"/>
    <property type="match status" value="1"/>
</dbReference>
<dbReference type="InterPro" id="IPR013784">
    <property type="entry name" value="Carb-bd-like_fold"/>
</dbReference>
<keyword evidence="4 5" id="KW-0720">Serine protease</keyword>
<evidence type="ECO:0000256" key="5">
    <source>
        <dbReference type="PROSITE-ProRule" id="PRU01240"/>
    </source>
</evidence>
<keyword evidence="8" id="KW-1185">Reference proteome</keyword>
<comment type="similarity">
    <text evidence="1 5">Belongs to the peptidase S8 family.</text>
</comment>
<dbReference type="PROSITE" id="PS50060">
    <property type="entry name" value="MAM_2"/>
    <property type="match status" value="1"/>
</dbReference>
<organism evidence="7 8">
    <name type="scientific">Dokdonella koreensis DS-123</name>
    <dbReference type="NCBI Taxonomy" id="1300342"/>
    <lineage>
        <taxon>Bacteria</taxon>
        <taxon>Pseudomonadati</taxon>
        <taxon>Pseudomonadota</taxon>
        <taxon>Gammaproteobacteria</taxon>
        <taxon>Lysobacterales</taxon>
        <taxon>Rhodanobacteraceae</taxon>
        <taxon>Dokdonella</taxon>
    </lineage>
</organism>
<dbReference type="KEGG" id="dko:I596_3828"/>
<feature type="domain" description="MAM" evidence="6">
    <location>
        <begin position="725"/>
        <end position="888"/>
    </location>
</feature>
<dbReference type="GO" id="GO:0006508">
    <property type="term" value="P:proteolysis"/>
    <property type="evidence" value="ECO:0007669"/>
    <property type="project" value="UniProtKB-KW"/>
</dbReference>
<dbReference type="PRINTS" id="PR00723">
    <property type="entry name" value="SUBTILISIN"/>
</dbReference>
<evidence type="ECO:0000256" key="1">
    <source>
        <dbReference type="ARBA" id="ARBA00011073"/>
    </source>
</evidence>
<dbReference type="Gene3D" id="2.60.40.1120">
    <property type="entry name" value="Carboxypeptidase-like, regulatory domain"/>
    <property type="match status" value="3"/>
</dbReference>
<evidence type="ECO:0000256" key="3">
    <source>
        <dbReference type="ARBA" id="ARBA00022801"/>
    </source>
</evidence>
<dbReference type="GO" id="GO:0016020">
    <property type="term" value="C:membrane"/>
    <property type="evidence" value="ECO:0007669"/>
    <property type="project" value="InterPro"/>
</dbReference>
<dbReference type="Gene3D" id="2.60.120.200">
    <property type="match status" value="1"/>
</dbReference>
<dbReference type="OrthoDB" id="9790784at2"/>
<evidence type="ECO:0000313" key="7">
    <source>
        <dbReference type="EMBL" id="ANB19811.1"/>
    </source>
</evidence>
<dbReference type="PROSITE" id="PS00138">
    <property type="entry name" value="SUBTILASE_SER"/>
    <property type="match status" value="1"/>
</dbReference>
<proteinExistence type="inferred from homology"/>
<dbReference type="PATRIC" id="fig|1300342.3.peg.3738"/>
<feature type="active site" description="Charge relay system" evidence="5">
    <location>
        <position position="465"/>
    </location>
</feature>
<evidence type="ECO:0000313" key="8">
    <source>
        <dbReference type="Proteomes" id="UP000076830"/>
    </source>
</evidence>
<reference evidence="7 8" key="1">
    <citation type="submission" date="2016-04" db="EMBL/GenBank/DDBJ databases">
        <title>Complete genome sequence of Dokdonella koreensis DS-123T.</title>
        <authorList>
            <person name="Kim J.F."/>
            <person name="Lee H."/>
            <person name="Kwak M.-J."/>
        </authorList>
    </citation>
    <scope>NUCLEOTIDE SEQUENCE [LARGE SCALE GENOMIC DNA]</scope>
    <source>
        <strain evidence="7 8">DS-123</strain>
    </source>
</reference>
<dbReference type="InterPro" id="IPR023828">
    <property type="entry name" value="Peptidase_S8_Ser-AS"/>
</dbReference>
<dbReference type="InterPro" id="IPR015500">
    <property type="entry name" value="Peptidase_S8_subtilisin-rel"/>
</dbReference>
<dbReference type="Gene3D" id="3.40.50.200">
    <property type="entry name" value="Peptidase S8/S53 domain"/>
    <property type="match status" value="1"/>
</dbReference>
<dbReference type="Proteomes" id="UP000076830">
    <property type="component" value="Chromosome"/>
</dbReference>
<dbReference type="Pfam" id="PF00082">
    <property type="entry name" value="Peptidase_S8"/>
    <property type="match status" value="1"/>
</dbReference>
<feature type="active site" description="Charge relay system" evidence="5">
    <location>
        <position position="222"/>
    </location>
</feature>
<dbReference type="InterPro" id="IPR036852">
    <property type="entry name" value="Peptidase_S8/S53_dom_sf"/>
</dbReference>
<dbReference type="PANTHER" id="PTHR43806">
    <property type="entry name" value="PEPTIDASE S8"/>
    <property type="match status" value="1"/>
</dbReference>
<dbReference type="NCBIfam" id="NF038128">
    <property type="entry name" value="choice_anch_J"/>
    <property type="match status" value="1"/>
</dbReference>
<gene>
    <name evidence="7" type="ORF">I596_3828</name>
</gene>
<dbReference type="GO" id="GO:0030246">
    <property type="term" value="F:carbohydrate binding"/>
    <property type="evidence" value="ECO:0007669"/>
    <property type="project" value="InterPro"/>
</dbReference>
<sequence length="992" mass="102323">MPVSSPTMFRAIASSVPVRRVRAFFFIALALVVVTIPARPADAQTQPTDVQAAPAAPAASSVAGPVVDQGIGSLLAKGQRPDVIVRFRGRADLGSARAMAYGARGRSVYQALKAQAEQSQSAVRQQLERRHRRSPSSRGYTVLWIDNSLLIPEADEAVLDTLRQAADVESIRLDRAIPPPFEPLAEAPPTLRAAGSNIAHVRAPEVWARGYRGEGIVVANIDSGVRYTHQTLFRSYRGFTGTAFDHDYAWYDPYEHTAEPRRNGGHGTHTMGTIVGDDGSGNQIGVAPGARWIACVGSALDGSLYFSGLIECGQFMLAPTDTDGNNPDPDRRPAVVNNSWGGCGSVYEDFYEGVIDAWIAAGIVPVFSNGNNTNCGYPAPPGLNTVGSPGRSGKVLGIGSTGTSDGLYAAHSNQGPTDDFSPGYPTYPDHRGFPDLKPNVSAPGVNIRSAGDASDGGYAGGTGTSMSAPHVTGLVALMWQAAPCLVGDTATTGALIMETANPIAYASGSSSDGPGNVPNQATGWGEIDALTAIDTAIVACGPHGALAGTVVAGDTGQPVAGARLVFHGPRPYALLGDPSGAFARELAAGDYSVDIAAFGYAPTTRTVTVSAGQPTTLAVELAPTPRNTLSGIVTDGTTGWPLHARIHIAQPGGSTQTWSDPQTGAYAIALPAGHDYTLTASPTVSGYWPGSAAVTGLSADMSLPFGLTADTIACTAPGYAGGGGMYEDFEAGALPPGWTRSTDRPGWAGWEFGEDLGSGHFVIPPHGHYAASNDDARPLTSIARRERLITPPLTIEANGQLRYASAYSGGFGLLASIEASTDGGATWTAVASPIATGSVDAPQWRRETVDLSGYAGQTIRLAFRTDDGGGWASGWAIDDVHVSPPCGPPGPGALVLGRVIDSALGSGGLDGATVAVAGGAAPATTASSADAALGAGWYTLHASAGTRMLRVRLPPYADLERSVDVPVSGVVRIDFDFAAPGVADRIFLQGFE</sequence>
<dbReference type="InterPro" id="IPR000209">
    <property type="entry name" value="Peptidase_S8/S53_dom"/>
</dbReference>
<evidence type="ECO:0000259" key="6">
    <source>
        <dbReference type="PROSITE" id="PS50060"/>
    </source>
</evidence>
<keyword evidence="2 5" id="KW-0645">Protease</keyword>
<dbReference type="InterPro" id="IPR013320">
    <property type="entry name" value="ConA-like_dom_sf"/>
</dbReference>
<protein>
    <submittedName>
        <fullName evidence="7">Peptidase S8 and S53 subtilisin kexin sedolisin</fullName>
    </submittedName>
</protein>